<comment type="caution">
    <text evidence="3">The sequence shown here is derived from an EMBL/GenBank/DDBJ whole genome shotgun (WGS) entry which is preliminary data.</text>
</comment>
<reference evidence="4" key="1">
    <citation type="journal article" date="2020" name="bioRxiv">
        <title>A rank-normalized archaeal taxonomy based on genome phylogeny resolves widespread incomplete and uneven classifications.</title>
        <authorList>
            <person name="Rinke C."/>
            <person name="Chuvochina M."/>
            <person name="Mussig A.J."/>
            <person name="Chaumeil P.-A."/>
            <person name="Waite D.W."/>
            <person name="Whitman W.B."/>
            <person name="Parks D.H."/>
            <person name="Hugenholtz P."/>
        </authorList>
    </citation>
    <scope>NUCLEOTIDE SEQUENCE [LARGE SCALE GENOMIC DNA]</scope>
</reference>
<comment type="similarity">
    <text evidence="1">Belongs to the deoxyhypusine synthase family.</text>
</comment>
<evidence type="ECO:0000313" key="4">
    <source>
        <dbReference type="Proteomes" id="UP000577419"/>
    </source>
</evidence>
<dbReference type="GO" id="GO:0005737">
    <property type="term" value="C:cytoplasm"/>
    <property type="evidence" value="ECO:0007669"/>
    <property type="project" value="TreeGrafter"/>
</dbReference>
<sequence length="303" mass="33283">MDKIKDIELRAGASASGLVKQLESTGFQATHLAEAVEIIREMKRKQHTVFLSFTANMVASGLRGVISQMCKEKFVDAVITTAGAIDHDIMKSFNPYYKGSFDADDVKLHRKGINRIGNIFVPNSHYELLEKKFQPMLKELHAENKTVSPSELNKFIGGKLNESSFLYWCAKNNIPVFCPGITDGAIGLQMYFFKQDFPDFSVDVTKDMKEFSELVLNAEKTSGIILGGGISKHHVIGASIVRGGLDLAVYVSTASEYDGSLSGARTHEAKSWGKIKEKGKSVTVVGDATILFPLIIAAIKEEK</sequence>
<gene>
    <name evidence="3" type="ORF">HA237_01390</name>
</gene>
<dbReference type="Proteomes" id="UP000577419">
    <property type="component" value="Unassembled WGS sequence"/>
</dbReference>
<dbReference type="FunFam" id="3.40.910.10:FF:000010">
    <property type="entry name" value="Deoxyhypusine synthase"/>
    <property type="match status" value="1"/>
</dbReference>
<keyword evidence="3" id="KW-0808">Transferase</keyword>
<dbReference type="InterPro" id="IPR036982">
    <property type="entry name" value="Deoxyhypusine_synthase_sf"/>
</dbReference>
<name>A0A7J4IR57_9ARCH</name>
<dbReference type="PANTHER" id="PTHR11703:SF0">
    <property type="entry name" value="DEOXYHYPUSINE SYNTHASE"/>
    <property type="match status" value="1"/>
</dbReference>
<dbReference type="Pfam" id="PF01916">
    <property type="entry name" value="DS"/>
    <property type="match status" value="1"/>
</dbReference>
<dbReference type="InterPro" id="IPR029035">
    <property type="entry name" value="DHS-like_NAD/FAD-binding_dom"/>
</dbReference>
<dbReference type="PANTHER" id="PTHR11703">
    <property type="entry name" value="DEOXYHYPUSINE SYNTHASE"/>
    <property type="match status" value="1"/>
</dbReference>
<evidence type="ECO:0000313" key="3">
    <source>
        <dbReference type="EMBL" id="HIH08003.1"/>
    </source>
</evidence>
<organism evidence="3 4">
    <name type="scientific">Candidatus Iainarchaeum sp</name>
    <dbReference type="NCBI Taxonomy" id="3101447"/>
    <lineage>
        <taxon>Archaea</taxon>
        <taxon>Candidatus Iainarchaeota</taxon>
        <taxon>Candidatus Iainarchaeia</taxon>
        <taxon>Candidatus Iainarchaeales</taxon>
        <taxon>Candidatus Iainarchaeaceae</taxon>
        <taxon>Candidatus Iainarchaeum</taxon>
    </lineage>
</organism>
<keyword evidence="2" id="KW-0520">NAD</keyword>
<accession>A0A7J4IR57</accession>
<evidence type="ECO:0000256" key="1">
    <source>
        <dbReference type="ARBA" id="ARBA00009892"/>
    </source>
</evidence>
<dbReference type="AlphaFoldDB" id="A0A7J4IR57"/>
<dbReference type="GO" id="GO:0034038">
    <property type="term" value="F:deoxyhypusine synthase activity"/>
    <property type="evidence" value="ECO:0007669"/>
    <property type="project" value="UniProtKB-EC"/>
</dbReference>
<proteinExistence type="inferred from homology"/>
<evidence type="ECO:0000256" key="2">
    <source>
        <dbReference type="ARBA" id="ARBA00023027"/>
    </source>
</evidence>
<dbReference type="SUPFAM" id="SSF52467">
    <property type="entry name" value="DHS-like NAD/FAD-binding domain"/>
    <property type="match status" value="1"/>
</dbReference>
<dbReference type="EC" id="2.5.1.46" evidence="3"/>
<protein>
    <submittedName>
        <fullName evidence="3">Deoxyhypusine synthase</fullName>
        <ecNumber evidence="3">2.5.1.46</ecNumber>
    </submittedName>
</protein>
<dbReference type="Gene3D" id="3.40.910.10">
    <property type="entry name" value="Deoxyhypusine synthase"/>
    <property type="match status" value="1"/>
</dbReference>
<dbReference type="NCBIfam" id="NF002294">
    <property type="entry name" value="PRK01221.1"/>
    <property type="match status" value="1"/>
</dbReference>
<dbReference type="EMBL" id="DUFG01000010">
    <property type="protein sequence ID" value="HIH08003.1"/>
    <property type="molecule type" value="Genomic_DNA"/>
</dbReference>
<dbReference type="InterPro" id="IPR002773">
    <property type="entry name" value="Deoxyhypusine_synthase"/>
</dbReference>
<dbReference type="NCBIfam" id="TIGR00321">
    <property type="entry name" value="dhys"/>
    <property type="match status" value="1"/>
</dbReference>